<dbReference type="Pfam" id="PF00023">
    <property type="entry name" value="Ank"/>
    <property type="match status" value="1"/>
</dbReference>
<dbReference type="RefSeq" id="WP_053434052.1">
    <property type="nucleotide sequence ID" value="NZ_LGUF01000007.1"/>
</dbReference>
<dbReference type="Pfam" id="PF01435">
    <property type="entry name" value="Peptidase_M48"/>
    <property type="match status" value="2"/>
</dbReference>
<protein>
    <recommendedName>
        <fullName evidence="11">Peptidase M48 domain-containing protein</fullName>
    </recommendedName>
</protein>
<feature type="transmembrane region" description="Helical" evidence="10">
    <location>
        <begin position="264"/>
        <end position="286"/>
    </location>
</feature>
<keyword evidence="5 9" id="KW-0862">Zinc</keyword>
<evidence type="ECO:0000256" key="1">
    <source>
        <dbReference type="ARBA" id="ARBA00022670"/>
    </source>
</evidence>
<keyword evidence="10" id="KW-1133">Transmembrane helix</keyword>
<keyword evidence="4 9" id="KW-0378">Hydrolase</keyword>
<organism evidence="12 13">
    <name type="scientific">Sporosarcina globispora</name>
    <name type="common">Bacillus globisporus</name>
    <dbReference type="NCBI Taxonomy" id="1459"/>
    <lineage>
        <taxon>Bacteria</taxon>
        <taxon>Bacillati</taxon>
        <taxon>Bacillota</taxon>
        <taxon>Bacilli</taxon>
        <taxon>Bacillales</taxon>
        <taxon>Caryophanaceae</taxon>
        <taxon>Sporosarcina</taxon>
    </lineage>
</organism>
<evidence type="ECO:0000259" key="11">
    <source>
        <dbReference type="Pfam" id="PF01435"/>
    </source>
</evidence>
<keyword evidence="10" id="KW-0472">Membrane</keyword>
<feature type="domain" description="Peptidase M48" evidence="11">
    <location>
        <begin position="76"/>
        <end position="156"/>
    </location>
</feature>
<evidence type="ECO:0000256" key="5">
    <source>
        <dbReference type="ARBA" id="ARBA00022833"/>
    </source>
</evidence>
<evidence type="ECO:0000256" key="8">
    <source>
        <dbReference type="PROSITE-ProRule" id="PRU00023"/>
    </source>
</evidence>
<evidence type="ECO:0000313" key="12">
    <source>
        <dbReference type="EMBL" id="KON86684.1"/>
    </source>
</evidence>
<comment type="caution">
    <text evidence="12">The sequence shown here is derived from an EMBL/GenBank/DDBJ whole genome shotgun (WGS) entry which is preliminary data.</text>
</comment>
<keyword evidence="3" id="KW-0677">Repeat</keyword>
<dbReference type="SMART" id="SM00248">
    <property type="entry name" value="ANK"/>
    <property type="match status" value="3"/>
</dbReference>
<dbReference type="InterPro" id="IPR002110">
    <property type="entry name" value="Ankyrin_rpt"/>
</dbReference>
<feature type="repeat" description="ANK" evidence="8">
    <location>
        <begin position="336"/>
        <end position="368"/>
    </location>
</feature>
<dbReference type="AlphaFoldDB" id="A0A0M0GA22"/>
<evidence type="ECO:0000256" key="9">
    <source>
        <dbReference type="RuleBase" id="RU003983"/>
    </source>
</evidence>
<keyword evidence="2" id="KW-0479">Metal-binding</keyword>
<dbReference type="GO" id="GO:0006508">
    <property type="term" value="P:proteolysis"/>
    <property type="evidence" value="ECO:0007669"/>
    <property type="project" value="UniProtKB-KW"/>
</dbReference>
<dbReference type="InterPro" id="IPR001915">
    <property type="entry name" value="Peptidase_M48"/>
</dbReference>
<dbReference type="SUPFAM" id="SSF48403">
    <property type="entry name" value="Ankyrin repeat"/>
    <property type="match status" value="1"/>
</dbReference>
<evidence type="ECO:0000256" key="7">
    <source>
        <dbReference type="ARBA" id="ARBA00023049"/>
    </source>
</evidence>
<dbReference type="PATRIC" id="fig|1459.3.peg.1618"/>
<dbReference type="EMBL" id="LGUF01000007">
    <property type="protein sequence ID" value="KON86684.1"/>
    <property type="molecule type" value="Genomic_DNA"/>
</dbReference>
<proteinExistence type="inferred from homology"/>
<feature type="transmembrane region" description="Helical" evidence="10">
    <location>
        <begin position="151"/>
        <end position="171"/>
    </location>
</feature>
<dbReference type="GO" id="GO:0046872">
    <property type="term" value="F:metal ion binding"/>
    <property type="evidence" value="ECO:0007669"/>
    <property type="project" value="UniProtKB-KW"/>
</dbReference>
<keyword evidence="6 8" id="KW-0040">ANK repeat</keyword>
<dbReference type="STRING" id="1459.AF332_07675"/>
<feature type="repeat" description="ANK" evidence="8">
    <location>
        <begin position="303"/>
        <end position="335"/>
    </location>
</feature>
<dbReference type="PANTHER" id="PTHR24171">
    <property type="entry name" value="ANKYRIN REPEAT DOMAIN-CONTAINING PROTEIN 39-RELATED"/>
    <property type="match status" value="1"/>
</dbReference>
<evidence type="ECO:0000256" key="4">
    <source>
        <dbReference type="ARBA" id="ARBA00022801"/>
    </source>
</evidence>
<evidence type="ECO:0000256" key="2">
    <source>
        <dbReference type="ARBA" id="ARBA00022723"/>
    </source>
</evidence>
<dbReference type="Gene3D" id="1.25.40.20">
    <property type="entry name" value="Ankyrin repeat-containing domain"/>
    <property type="match status" value="1"/>
</dbReference>
<keyword evidence="10" id="KW-0812">Transmembrane</keyword>
<comment type="similarity">
    <text evidence="9">Belongs to the peptidase M48 family.</text>
</comment>
<gene>
    <name evidence="12" type="ORF">AF332_07675</name>
</gene>
<dbReference type="OrthoDB" id="9810445at2"/>
<accession>A0A0M0GA22</accession>
<keyword evidence="1 9" id="KW-0645">Protease</keyword>
<comment type="cofactor">
    <cofactor evidence="9">
        <name>Zn(2+)</name>
        <dbReference type="ChEBI" id="CHEBI:29105"/>
    </cofactor>
    <text evidence="9">Binds 1 zinc ion per subunit.</text>
</comment>
<dbReference type="Gene3D" id="3.30.2010.10">
    <property type="entry name" value="Metalloproteases ('zincins'), catalytic domain"/>
    <property type="match status" value="1"/>
</dbReference>
<dbReference type="Proteomes" id="UP000037109">
    <property type="component" value="Unassembled WGS sequence"/>
</dbReference>
<sequence>MEAHSLRDRLVNPKENIYFAFVALFSILSYIFLAFSIIGIVIILALVFFSLLFHGIMMGGIRRNGVRISESQFPEIYEKAVITAKEMGLNDLPDIYVIESEGVLNAFATRFFRRNMVVLYSGIFELVERGAEKEVLFVLAHEFAHLKRKHVIISLLLLPAMWIPFLGNAYLRACEFTCDRYAAYYIKSFEPSRDALTMLAIGKELYPKVNKQAYMEQLQTETGFFVWLNEKLSTHPHLPKRIYALSRFFAGESTVELKEPKGRVWLGVAGSVLSLTILSAGLWFGFKTLEKMDLWSETVMGIEGATALMNAASENDTDMIHTLLADGADIEERDADGTTALHWAVFNGQYDSASLLLESGADPNSADNYQTSPLMSAVFNEDIEMAILLLEYGADPDVQDAEGYTAYDYAKDFENIDLMDILQP</sequence>
<evidence type="ECO:0000256" key="10">
    <source>
        <dbReference type="SAM" id="Phobius"/>
    </source>
</evidence>
<evidence type="ECO:0000256" key="6">
    <source>
        <dbReference type="ARBA" id="ARBA00023043"/>
    </source>
</evidence>
<feature type="domain" description="Peptidase M48" evidence="11">
    <location>
        <begin position="163"/>
        <end position="246"/>
    </location>
</feature>
<feature type="transmembrane region" description="Helical" evidence="10">
    <location>
        <begin position="20"/>
        <end position="53"/>
    </location>
</feature>
<dbReference type="CDD" id="cd07325">
    <property type="entry name" value="M48_Ste24p_like"/>
    <property type="match status" value="1"/>
</dbReference>
<dbReference type="InterPro" id="IPR036770">
    <property type="entry name" value="Ankyrin_rpt-contain_sf"/>
</dbReference>
<evidence type="ECO:0000256" key="3">
    <source>
        <dbReference type="ARBA" id="ARBA00022737"/>
    </source>
</evidence>
<reference evidence="13" key="1">
    <citation type="submission" date="2015-07" db="EMBL/GenBank/DDBJ databases">
        <title>Fjat-10036 dsm4.</title>
        <authorList>
            <person name="Liu B."/>
            <person name="Wang J."/>
            <person name="Zhu Y."/>
            <person name="Liu G."/>
            <person name="Chen Q."/>
            <person name="Chen Z."/>
            <person name="Lan J."/>
            <person name="Che J."/>
            <person name="Ge C."/>
            <person name="Shi H."/>
            <person name="Pan Z."/>
            <person name="Liu X."/>
        </authorList>
    </citation>
    <scope>NUCLEOTIDE SEQUENCE [LARGE SCALE GENOMIC DNA]</scope>
    <source>
        <strain evidence="13">DSM 4</strain>
    </source>
</reference>
<dbReference type="Pfam" id="PF12796">
    <property type="entry name" value="Ank_2"/>
    <property type="match status" value="1"/>
</dbReference>
<dbReference type="PROSITE" id="PS50088">
    <property type="entry name" value="ANK_REPEAT"/>
    <property type="match status" value="3"/>
</dbReference>
<keyword evidence="7 9" id="KW-0482">Metalloprotease</keyword>
<feature type="repeat" description="ANK" evidence="8">
    <location>
        <begin position="369"/>
        <end position="401"/>
    </location>
</feature>
<name>A0A0M0GA22_SPOGL</name>
<evidence type="ECO:0000313" key="13">
    <source>
        <dbReference type="Proteomes" id="UP000037109"/>
    </source>
</evidence>
<keyword evidence="13" id="KW-1185">Reference proteome</keyword>
<dbReference type="PROSITE" id="PS50297">
    <property type="entry name" value="ANK_REP_REGION"/>
    <property type="match status" value="3"/>
</dbReference>
<dbReference type="GO" id="GO:0004222">
    <property type="term" value="F:metalloendopeptidase activity"/>
    <property type="evidence" value="ECO:0007669"/>
    <property type="project" value="InterPro"/>
</dbReference>